<reference evidence="4 5" key="1">
    <citation type="submission" date="2024-09" db="EMBL/GenBank/DDBJ databases">
        <authorList>
            <person name="Zhang Z.-H."/>
        </authorList>
    </citation>
    <scope>NUCLEOTIDE SEQUENCE [LARGE SCALE GENOMIC DNA]</scope>
    <source>
        <strain evidence="4 5">HHTR114</strain>
    </source>
</reference>
<dbReference type="InterPro" id="IPR029058">
    <property type="entry name" value="AB_hydrolase_fold"/>
</dbReference>
<dbReference type="EMBL" id="JBHPON010000002">
    <property type="protein sequence ID" value="MFC6036666.1"/>
    <property type="molecule type" value="Genomic_DNA"/>
</dbReference>
<proteinExistence type="predicted"/>
<dbReference type="PANTHER" id="PTHR32268">
    <property type="entry name" value="HOMOSERINE O-ACETYLTRANSFERASE"/>
    <property type="match status" value="1"/>
</dbReference>
<evidence type="ECO:0000256" key="1">
    <source>
        <dbReference type="ARBA" id="ARBA00022679"/>
    </source>
</evidence>
<keyword evidence="4" id="KW-0378">Hydrolase</keyword>
<dbReference type="InterPro" id="IPR000073">
    <property type="entry name" value="AB_hydrolase_1"/>
</dbReference>
<feature type="domain" description="AB hydrolase-1" evidence="3">
    <location>
        <begin position="71"/>
        <end position="310"/>
    </location>
</feature>
<feature type="chain" id="PRO_5045535724" evidence="2">
    <location>
        <begin position="24"/>
        <end position="359"/>
    </location>
</feature>
<organism evidence="4 5">
    <name type="scientific">Hyphococcus aureus</name>
    <dbReference type="NCBI Taxonomy" id="2666033"/>
    <lineage>
        <taxon>Bacteria</taxon>
        <taxon>Pseudomonadati</taxon>
        <taxon>Pseudomonadota</taxon>
        <taxon>Alphaproteobacteria</taxon>
        <taxon>Parvularculales</taxon>
        <taxon>Parvularculaceae</taxon>
        <taxon>Hyphococcus</taxon>
    </lineage>
</organism>
<evidence type="ECO:0000313" key="5">
    <source>
        <dbReference type="Proteomes" id="UP001596116"/>
    </source>
</evidence>
<comment type="caution">
    <text evidence="4">The sequence shown here is derived from an EMBL/GenBank/DDBJ whole genome shotgun (WGS) entry which is preliminary data.</text>
</comment>
<keyword evidence="2" id="KW-0732">Signal</keyword>
<dbReference type="Gene3D" id="3.40.50.1820">
    <property type="entry name" value="alpha/beta hydrolase"/>
    <property type="match status" value="1"/>
</dbReference>
<evidence type="ECO:0000313" key="4">
    <source>
        <dbReference type="EMBL" id="MFC6036666.1"/>
    </source>
</evidence>
<dbReference type="NCBIfam" id="NF005071">
    <property type="entry name" value="PRK06489.1"/>
    <property type="match status" value="1"/>
</dbReference>
<dbReference type="GO" id="GO:0016787">
    <property type="term" value="F:hydrolase activity"/>
    <property type="evidence" value="ECO:0007669"/>
    <property type="project" value="UniProtKB-KW"/>
</dbReference>
<keyword evidence="1" id="KW-0808">Transferase</keyword>
<dbReference type="Proteomes" id="UP001596116">
    <property type="component" value="Unassembled WGS sequence"/>
</dbReference>
<accession>A0ABW1L177</accession>
<dbReference type="PIRSF" id="PIRSF000443">
    <property type="entry name" value="Homoser_Ac_trans"/>
    <property type="match status" value="1"/>
</dbReference>
<evidence type="ECO:0000259" key="3">
    <source>
        <dbReference type="Pfam" id="PF00561"/>
    </source>
</evidence>
<protein>
    <submittedName>
        <fullName evidence="4">Alpha/beta fold hydrolase</fullName>
    </submittedName>
</protein>
<dbReference type="RefSeq" id="WP_379882092.1">
    <property type="nucleotide sequence ID" value="NZ_JBHPON010000002.1"/>
</dbReference>
<dbReference type="Pfam" id="PF00561">
    <property type="entry name" value="Abhydrolase_1"/>
    <property type="match status" value="1"/>
</dbReference>
<gene>
    <name evidence="4" type="ORF">ACFMB1_13995</name>
</gene>
<name>A0ABW1L177_9PROT</name>
<dbReference type="SUPFAM" id="SSF53474">
    <property type="entry name" value="alpha/beta-Hydrolases"/>
    <property type="match status" value="1"/>
</dbReference>
<dbReference type="InterPro" id="IPR008220">
    <property type="entry name" value="HAT_MetX-like"/>
</dbReference>
<evidence type="ECO:0000256" key="2">
    <source>
        <dbReference type="SAM" id="SignalP"/>
    </source>
</evidence>
<dbReference type="PANTHER" id="PTHR32268:SF11">
    <property type="entry name" value="HOMOSERINE O-ACETYLTRANSFERASE"/>
    <property type="match status" value="1"/>
</dbReference>
<keyword evidence="5" id="KW-1185">Reference proteome</keyword>
<feature type="signal peptide" evidence="2">
    <location>
        <begin position="1"/>
        <end position="23"/>
    </location>
</feature>
<sequence length="359" mass="39662">MHIRSFIFVSIVMVFSALSAALAQEVYTAPVEGDFVIEDFAFGSGEIMDLNIHYRTVGTLRRDASGRATNAVLAMHGTTGSGASLLRPSFADYLFKKDGLLDAEKYFIILPDGIGHGDSSKPSDGMGMDFPKYDYDDMVRAQHTLLTEGLGVDHLRLVMGTSMGGMHTWVWAYMYPDFMDAAMPLASLPVEIAGRNRMMRKMFMDAIMDDPEWNGGDYDEKPVEGLTAASYVIMLMGSSPLQMQKEAPTRETSEALLQSGVERMLAYLEPNDAIYAFDASRNYNPAPHLKKIKAPLVAVNSADDLINPPELNILETEIEKVQHGEAIVLPITDETRGHGTHTIAKIWAPYLKALLEKTE</sequence>